<dbReference type="PROSITE" id="PS50088">
    <property type="entry name" value="ANK_REPEAT"/>
    <property type="match status" value="2"/>
</dbReference>
<dbReference type="Pfam" id="PF12796">
    <property type="entry name" value="Ank_2"/>
    <property type="match status" value="1"/>
</dbReference>
<keyword evidence="7" id="KW-1185">Reference proteome</keyword>
<gene>
    <name evidence="6" type="ORF">V1264_011255</name>
</gene>
<evidence type="ECO:0000259" key="5">
    <source>
        <dbReference type="SMART" id="SM00454"/>
    </source>
</evidence>
<sequence>MSYGNRAMVDRYINAAKDGYLDVLKDATKKDLNTGDEDGMTAVIWAAHNNHLDGLRLIIGRGGDVDRCDYLGLTPLHHAAQKGLLPVATYLVNWGANVFALDNDHHSALDLASLHERVEVVQYLDSVVAQQQTKNPKHVTKLKEEALRQAERNAKRYEKLQEEAAKRAEKQQRKLTNTISQHSSSGEGEQPGTHRKQNLFQALTLAIRGTKSRKAMNASSGKSYSDIAGISHNTGARGGVAKRISQRRNTDFGGADVDQADFKISDVDESGKRTLRSISTAHGVRSKTSDVMYLTGQRGDGSGSAGEVSSSRPAVYDVFGGQRSVSKSKSESDLLDSGVDSYQGDEEEDEENAPGIFNRPGFGKTAFFTTNNFLNTLPSFDGQLDEVDNNDDHDHEINSTPAINGFPHHHVNGEGSGNDLLDDVLGEDSTWSGPKELPWDQDEVDQLDDDDETSTSSALEMFLWSAGLETYLHKFLQEKVDMEVLVKMSDSDLKVIGLPFGPRKKVLDAIKRRQDVLALPKHMTDSYL</sequence>
<dbReference type="SMART" id="SM00454">
    <property type="entry name" value="SAM"/>
    <property type="match status" value="1"/>
</dbReference>
<dbReference type="PANTHER" id="PTHR24161">
    <property type="entry name" value="ANK_REP_REGION DOMAIN-CONTAINING PROTEIN-RELATED"/>
    <property type="match status" value="1"/>
</dbReference>
<evidence type="ECO:0000256" key="4">
    <source>
        <dbReference type="SAM" id="MobiDB-lite"/>
    </source>
</evidence>
<feature type="repeat" description="ANK" evidence="3">
    <location>
        <begin position="38"/>
        <end position="70"/>
    </location>
</feature>
<feature type="compositionally biased region" description="Acidic residues" evidence="4">
    <location>
        <begin position="343"/>
        <end position="352"/>
    </location>
</feature>
<dbReference type="PROSITE" id="PS50297">
    <property type="entry name" value="ANK_REP_REGION"/>
    <property type="match status" value="1"/>
</dbReference>
<dbReference type="SUPFAM" id="SSF48403">
    <property type="entry name" value="Ankyrin repeat"/>
    <property type="match status" value="1"/>
</dbReference>
<feature type="region of interest" description="Disordered" evidence="4">
    <location>
        <begin position="413"/>
        <end position="452"/>
    </location>
</feature>
<dbReference type="InterPro" id="IPR036770">
    <property type="entry name" value="Ankyrin_rpt-contain_sf"/>
</dbReference>
<feature type="compositionally biased region" description="Basic and acidic residues" evidence="4">
    <location>
        <begin position="162"/>
        <end position="172"/>
    </location>
</feature>
<dbReference type="InterPro" id="IPR001660">
    <property type="entry name" value="SAM"/>
</dbReference>
<feature type="compositionally biased region" description="Acidic residues" evidence="4">
    <location>
        <begin position="439"/>
        <end position="452"/>
    </location>
</feature>
<feature type="region of interest" description="Disordered" evidence="4">
    <location>
        <begin position="162"/>
        <end position="195"/>
    </location>
</feature>
<dbReference type="Gene3D" id="1.25.40.20">
    <property type="entry name" value="Ankyrin repeat-containing domain"/>
    <property type="match status" value="1"/>
</dbReference>
<dbReference type="PANTHER" id="PTHR24161:SF103">
    <property type="entry name" value="LD20463P"/>
    <property type="match status" value="1"/>
</dbReference>
<feature type="domain" description="SAM" evidence="5">
    <location>
        <begin position="451"/>
        <end position="516"/>
    </location>
</feature>
<feature type="region of interest" description="Disordered" evidence="4">
    <location>
        <begin position="321"/>
        <end position="358"/>
    </location>
</feature>
<name>A0AAN9BSD4_9CAEN</name>
<dbReference type="Pfam" id="PF00536">
    <property type="entry name" value="SAM_1"/>
    <property type="match status" value="1"/>
</dbReference>
<proteinExistence type="predicted"/>
<comment type="caution">
    <text evidence="6">The sequence shown here is derived from an EMBL/GenBank/DDBJ whole genome shotgun (WGS) entry which is preliminary data.</text>
</comment>
<evidence type="ECO:0000313" key="7">
    <source>
        <dbReference type="Proteomes" id="UP001374579"/>
    </source>
</evidence>
<dbReference type="EMBL" id="JBAMIC010000002">
    <property type="protein sequence ID" value="KAK7111656.1"/>
    <property type="molecule type" value="Genomic_DNA"/>
</dbReference>
<dbReference type="Gene3D" id="1.10.150.50">
    <property type="entry name" value="Transcription Factor, Ets-1"/>
    <property type="match status" value="1"/>
</dbReference>
<feature type="compositionally biased region" description="Polar residues" evidence="4">
    <location>
        <begin position="174"/>
        <end position="187"/>
    </location>
</feature>
<protein>
    <recommendedName>
        <fullName evidence="5">SAM domain-containing protein</fullName>
    </recommendedName>
</protein>
<feature type="repeat" description="ANK" evidence="3">
    <location>
        <begin position="71"/>
        <end position="103"/>
    </location>
</feature>
<dbReference type="InterPro" id="IPR013761">
    <property type="entry name" value="SAM/pointed_sf"/>
</dbReference>
<keyword evidence="1" id="KW-0677">Repeat</keyword>
<dbReference type="SMART" id="SM00248">
    <property type="entry name" value="ANK"/>
    <property type="match status" value="3"/>
</dbReference>
<accession>A0AAN9BSD4</accession>
<evidence type="ECO:0000256" key="1">
    <source>
        <dbReference type="ARBA" id="ARBA00022737"/>
    </source>
</evidence>
<evidence type="ECO:0000256" key="2">
    <source>
        <dbReference type="ARBA" id="ARBA00023043"/>
    </source>
</evidence>
<dbReference type="Proteomes" id="UP001374579">
    <property type="component" value="Unassembled WGS sequence"/>
</dbReference>
<reference evidence="6 7" key="1">
    <citation type="submission" date="2024-02" db="EMBL/GenBank/DDBJ databases">
        <title>Chromosome-scale genome assembly of the rough periwinkle Littorina saxatilis.</title>
        <authorList>
            <person name="De Jode A."/>
            <person name="Faria R."/>
            <person name="Formenti G."/>
            <person name="Sims Y."/>
            <person name="Smith T.P."/>
            <person name="Tracey A."/>
            <person name="Wood J.M.D."/>
            <person name="Zagrodzka Z.B."/>
            <person name="Johannesson K."/>
            <person name="Butlin R.K."/>
            <person name="Leder E.H."/>
        </authorList>
    </citation>
    <scope>NUCLEOTIDE SEQUENCE [LARGE SCALE GENOMIC DNA]</scope>
    <source>
        <strain evidence="6">Snail1</strain>
        <tissue evidence="6">Muscle</tissue>
    </source>
</reference>
<keyword evidence="2 3" id="KW-0040">ANK repeat</keyword>
<dbReference type="InterPro" id="IPR002110">
    <property type="entry name" value="Ankyrin_rpt"/>
</dbReference>
<dbReference type="AlphaFoldDB" id="A0AAN9BSD4"/>
<evidence type="ECO:0000313" key="6">
    <source>
        <dbReference type="EMBL" id="KAK7111656.1"/>
    </source>
</evidence>
<evidence type="ECO:0000256" key="3">
    <source>
        <dbReference type="PROSITE-ProRule" id="PRU00023"/>
    </source>
</evidence>
<dbReference type="SUPFAM" id="SSF47769">
    <property type="entry name" value="SAM/Pointed domain"/>
    <property type="match status" value="1"/>
</dbReference>
<organism evidence="6 7">
    <name type="scientific">Littorina saxatilis</name>
    <dbReference type="NCBI Taxonomy" id="31220"/>
    <lineage>
        <taxon>Eukaryota</taxon>
        <taxon>Metazoa</taxon>
        <taxon>Spiralia</taxon>
        <taxon>Lophotrochozoa</taxon>
        <taxon>Mollusca</taxon>
        <taxon>Gastropoda</taxon>
        <taxon>Caenogastropoda</taxon>
        <taxon>Littorinimorpha</taxon>
        <taxon>Littorinoidea</taxon>
        <taxon>Littorinidae</taxon>
        <taxon>Littorina</taxon>
    </lineage>
</organism>